<protein>
    <submittedName>
        <fullName evidence="1">Uncharacterized protein</fullName>
    </submittedName>
</protein>
<dbReference type="OrthoDB" id="33530at2157"/>
<dbReference type="STRING" id="671065.MetMK1DRAFT_00028280"/>
<keyword evidence="2" id="KW-1185">Reference proteome</keyword>
<name>H2C8C0_9CREN</name>
<evidence type="ECO:0000313" key="2">
    <source>
        <dbReference type="Proteomes" id="UP000003980"/>
    </source>
</evidence>
<accession>H2C8C0</accession>
<sequence>MVELVLERSKSLTGKHAVRTFLFKWDGKPIEVKFTGTKIPPTYKNGESYLLALKEKGSFVYIRLLMNLRGRVKGKIMVIKDGNIALELSYRKLKIKRVSGDPALFELVKPIIEMLKIPTKKVNLR</sequence>
<dbReference type="HOGENOM" id="CLU_152335_0_0_2"/>
<proteinExistence type="predicted"/>
<organism evidence="1 2">
    <name type="scientific">Metallosphaera yellowstonensis MK1</name>
    <dbReference type="NCBI Taxonomy" id="671065"/>
    <lineage>
        <taxon>Archaea</taxon>
        <taxon>Thermoproteota</taxon>
        <taxon>Thermoprotei</taxon>
        <taxon>Sulfolobales</taxon>
        <taxon>Sulfolobaceae</taxon>
        <taxon>Metallosphaera</taxon>
    </lineage>
</organism>
<gene>
    <name evidence="1" type="ORF">MetMK1DRAFT_00028280</name>
</gene>
<reference evidence="1 2" key="1">
    <citation type="submission" date="2012-01" db="EMBL/GenBank/DDBJ databases">
        <title>Improved High-Quality Draft sequence of Metallosphaera yellowstonensis MK1.</title>
        <authorList>
            <consortium name="US DOE Joint Genome Institute"/>
            <person name="Lucas S."/>
            <person name="Han J."/>
            <person name="Cheng J.-F."/>
            <person name="Goodwin L."/>
            <person name="Pitluck S."/>
            <person name="Peters L."/>
            <person name="Teshima H."/>
            <person name="Detter J.C."/>
            <person name="Han C."/>
            <person name="Tapia R."/>
            <person name="Land M."/>
            <person name="Hauser L."/>
            <person name="Kyrpides N."/>
            <person name="Kozubal M."/>
            <person name="Macur R.E."/>
            <person name="Jay Z."/>
            <person name="Inskeep W."/>
            <person name="Woyke T."/>
        </authorList>
    </citation>
    <scope>NUCLEOTIDE SEQUENCE [LARGE SCALE GENOMIC DNA]</scope>
    <source>
        <strain evidence="1 2">MK1</strain>
    </source>
</reference>
<dbReference type="EMBL" id="JH597770">
    <property type="protein sequence ID" value="EHP68396.1"/>
    <property type="molecule type" value="Genomic_DNA"/>
</dbReference>
<dbReference type="eggNOG" id="arCOG04062">
    <property type="taxonomic scope" value="Archaea"/>
</dbReference>
<dbReference type="Proteomes" id="UP000003980">
    <property type="component" value="Unassembled WGS sequence"/>
</dbReference>
<evidence type="ECO:0000313" key="1">
    <source>
        <dbReference type="EMBL" id="EHP68396.1"/>
    </source>
</evidence>
<dbReference type="AlphaFoldDB" id="H2C8C0"/>